<evidence type="ECO:0000313" key="3">
    <source>
        <dbReference type="Proteomes" id="UP001318860"/>
    </source>
</evidence>
<keyword evidence="3" id="KW-1185">Reference proteome</keyword>
<comment type="caution">
    <text evidence="2">The sequence shown here is derived from an EMBL/GenBank/DDBJ whole genome shotgun (WGS) entry which is preliminary data.</text>
</comment>
<dbReference type="PANTHER" id="PTHR37392:SF1">
    <property type="entry name" value="OS09G0556800 PROTEIN"/>
    <property type="match status" value="1"/>
</dbReference>
<evidence type="ECO:0000313" key="2">
    <source>
        <dbReference type="EMBL" id="KAK6131863.1"/>
    </source>
</evidence>
<feature type="compositionally biased region" description="Basic and acidic residues" evidence="1">
    <location>
        <begin position="33"/>
        <end position="47"/>
    </location>
</feature>
<reference evidence="2 3" key="1">
    <citation type="journal article" date="2021" name="Comput. Struct. Biotechnol. J.">
        <title>De novo genome assembly of the potent medicinal plant Rehmannia glutinosa using nanopore technology.</title>
        <authorList>
            <person name="Ma L."/>
            <person name="Dong C."/>
            <person name="Song C."/>
            <person name="Wang X."/>
            <person name="Zheng X."/>
            <person name="Niu Y."/>
            <person name="Chen S."/>
            <person name="Feng W."/>
        </authorList>
    </citation>
    <scope>NUCLEOTIDE SEQUENCE [LARGE SCALE GENOMIC DNA]</scope>
    <source>
        <strain evidence="2">DH-2019</strain>
    </source>
</reference>
<proteinExistence type="predicted"/>
<dbReference type="Proteomes" id="UP001318860">
    <property type="component" value="Unassembled WGS sequence"/>
</dbReference>
<organism evidence="2 3">
    <name type="scientific">Rehmannia glutinosa</name>
    <name type="common">Chinese foxglove</name>
    <dbReference type="NCBI Taxonomy" id="99300"/>
    <lineage>
        <taxon>Eukaryota</taxon>
        <taxon>Viridiplantae</taxon>
        <taxon>Streptophyta</taxon>
        <taxon>Embryophyta</taxon>
        <taxon>Tracheophyta</taxon>
        <taxon>Spermatophyta</taxon>
        <taxon>Magnoliopsida</taxon>
        <taxon>eudicotyledons</taxon>
        <taxon>Gunneridae</taxon>
        <taxon>Pentapetalae</taxon>
        <taxon>asterids</taxon>
        <taxon>lamiids</taxon>
        <taxon>Lamiales</taxon>
        <taxon>Orobanchaceae</taxon>
        <taxon>Rehmannieae</taxon>
        <taxon>Rehmannia</taxon>
    </lineage>
</organism>
<dbReference type="InterPro" id="IPR012876">
    <property type="entry name" value="DUF1677_pln"/>
</dbReference>
<evidence type="ECO:0000256" key="1">
    <source>
        <dbReference type="SAM" id="MobiDB-lite"/>
    </source>
</evidence>
<gene>
    <name evidence="2" type="ORF">DH2020_034386</name>
</gene>
<name>A0ABR0VA52_REHGL</name>
<protein>
    <submittedName>
        <fullName evidence="2">Uncharacterized protein</fullName>
    </submittedName>
</protein>
<dbReference type="Pfam" id="PF07911">
    <property type="entry name" value="DUF1677"/>
    <property type="match status" value="1"/>
</dbReference>
<accession>A0ABR0VA52</accession>
<feature type="region of interest" description="Disordered" evidence="1">
    <location>
        <begin position="162"/>
        <end position="184"/>
    </location>
</feature>
<feature type="region of interest" description="Disordered" evidence="1">
    <location>
        <begin position="24"/>
        <end position="60"/>
    </location>
</feature>
<dbReference type="EMBL" id="JABTTQ020001332">
    <property type="protein sequence ID" value="KAK6131863.1"/>
    <property type="molecule type" value="Genomic_DNA"/>
</dbReference>
<dbReference type="PANTHER" id="PTHR37392">
    <property type="entry name" value="OS09G0556800 PROTEIN"/>
    <property type="match status" value="1"/>
</dbReference>
<sequence>MVNSQSFMSNNKLNECSTIKNIKGNSSVSDFVSPDKHGKLKEDKDTSDSGNNGIRPIDRNIRTTNFSGNELVCSTENPFWNHRLNERESETKSILMMESLPETPVMAHKQSDNEKGKKETCEKLWGFDGFKKWKKNDSENETAPLSLSEKSDDASYTGRIVANPIEEGPETKKNRLPQNGSQPDYSVNEIEEISTRHQVDNKNRCDRHGDDVLDVVVEKELNDHVREMGNSQGFQLKLQPPMTSMRLNECCGLSEDCTRGYIRLTRARFYGKWVCGLCSEAVNEESYKLGGIRNIVREEALNAHMNVCRAFNRTIRVNPAMSLAYAMSRILRTSSQKNA</sequence>